<protein>
    <submittedName>
        <fullName evidence="1">Uncharacterized protein</fullName>
    </submittedName>
</protein>
<accession>A0A4C1X6G9</accession>
<evidence type="ECO:0000313" key="2">
    <source>
        <dbReference type="Proteomes" id="UP000299102"/>
    </source>
</evidence>
<evidence type="ECO:0000313" key="1">
    <source>
        <dbReference type="EMBL" id="GBP59371.1"/>
    </source>
</evidence>
<sequence length="167" mass="18443">MGVIESRWRLRRERANIRTRERHSRACACVCTTPTRGGRGSGPARVVVLFRLIFTNGPVAAIGEPPLEKSIHSRAPALSKRKSPVTGARRGAMRARAAAARLSRTRAAARPALGRAGVSSADAGTRYVRRGSRLRRHTCNTHIDWWITCRLETAVLVADRRARMQNA</sequence>
<dbReference type="EMBL" id="BGZK01000759">
    <property type="protein sequence ID" value="GBP59371.1"/>
    <property type="molecule type" value="Genomic_DNA"/>
</dbReference>
<proteinExistence type="predicted"/>
<dbReference type="AlphaFoldDB" id="A0A4C1X6G9"/>
<comment type="caution">
    <text evidence="1">The sequence shown here is derived from an EMBL/GenBank/DDBJ whole genome shotgun (WGS) entry which is preliminary data.</text>
</comment>
<organism evidence="1 2">
    <name type="scientific">Eumeta variegata</name>
    <name type="common">Bagworm moth</name>
    <name type="synonym">Eumeta japonica</name>
    <dbReference type="NCBI Taxonomy" id="151549"/>
    <lineage>
        <taxon>Eukaryota</taxon>
        <taxon>Metazoa</taxon>
        <taxon>Ecdysozoa</taxon>
        <taxon>Arthropoda</taxon>
        <taxon>Hexapoda</taxon>
        <taxon>Insecta</taxon>
        <taxon>Pterygota</taxon>
        <taxon>Neoptera</taxon>
        <taxon>Endopterygota</taxon>
        <taxon>Lepidoptera</taxon>
        <taxon>Glossata</taxon>
        <taxon>Ditrysia</taxon>
        <taxon>Tineoidea</taxon>
        <taxon>Psychidae</taxon>
        <taxon>Oiketicinae</taxon>
        <taxon>Eumeta</taxon>
    </lineage>
</organism>
<dbReference type="Proteomes" id="UP000299102">
    <property type="component" value="Unassembled WGS sequence"/>
</dbReference>
<name>A0A4C1X6G9_EUMVA</name>
<keyword evidence="2" id="KW-1185">Reference proteome</keyword>
<reference evidence="1 2" key="1">
    <citation type="journal article" date="2019" name="Commun. Biol.">
        <title>The bagworm genome reveals a unique fibroin gene that provides high tensile strength.</title>
        <authorList>
            <person name="Kono N."/>
            <person name="Nakamura H."/>
            <person name="Ohtoshi R."/>
            <person name="Tomita M."/>
            <person name="Numata K."/>
            <person name="Arakawa K."/>
        </authorList>
    </citation>
    <scope>NUCLEOTIDE SEQUENCE [LARGE SCALE GENOMIC DNA]</scope>
</reference>
<gene>
    <name evidence="1" type="ORF">EVAR_45551_1</name>
</gene>